<dbReference type="Proteomes" id="UP001205740">
    <property type="component" value="Unassembled WGS sequence"/>
</dbReference>
<dbReference type="SMART" id="SM00304">
    <property type="entry name" value="HAMP"/>
    <property type="match status" value="1"/>
</dbReference>
<evidence type="ECO:0000313" key="11">
    <source>
        <dbReference type="Proteomes" id="UP001205740"/>
    </source>
</evidence>
<gene>
    <name evidence="10" type="ORF">LX12_002125</name>
</gene>
<dbReference type="PROSITE" id="PS50125">
    <property type="entry name" value="GUANYLATE_CYCLASE_2"/>
    <property type="match status" value="1"/>
</dbReference>
<evidence type="ECO:0000259" key="8">
    <source>
        <dbReference type="PROSITE" id="PS50125"/>
    </source>
</evidence>
<dbReference type="PANTHER" id="PTHR43081:SF17">
    <property type="entry name" value="BLL5647 PROTEIN"/>
    <property type="match status" value="1"/>
</dbReference>
<keyword evidence="4 7" id="KW-0812">Transmembrane</keyword>
<comment type="similarity">
    <text evidence="2">Belongs to the adenylyl cyclase class-3 family.</text>
</comment>
<dbReference type="Pfam" id="PF00211">
    <property type="entry name" value="Guanylate_cyc"/>
    <property type="match status" value="1"/>
</dbReference>
<evidence type="ECO:0000313" key="10">
    <source>
        <dbReference type="EMBL" id="MCP2160938.1"/>
    </source>
</evidence>
<evidence type="ECO:0000259" key="9">
    <source>
        <dbReference type="PROSITE" id="PS50885"/>
    </source>
</evidence>
<feature type="transmembrane region" description="Helical" evidence="7">
    <location>
        <begin position="135"/>
        <end position="157"/>
    </location>
</feature>
<dbReference type="InterPro" id="IPR029787">
    <property type="entry name" value="Nucleotide_cyclase"/>
</dbReference>
<dbReference type="InterPro" id="IPR050697">
    <property type="entry name" value="Adenylyl/Guanylyl_Cyclase_3/4"/>
</dbReference>
<sequence>MTEHHQQDRRTVASRLMGLATVGIIVATVAVGLETALLVALTTSGGHLTLGSGGQSVSGVFWGLLVGATIDFVAAIAVLRPHIRWYLSGVPADKRRRLALQRMPMTGVAATGIGWVGGVVAYASVAGRDLGAIDLLIIATAFAFGGASCAAAIYMILERVGRPLVAAAMQDSPPPEPILGVRERMIVLWLAVSGVPLGGIVLVNVGRAIGWVPPSDTVLDIPTVVLAIICLASGVRAIALVTRSITDPLRDIRGAVERVADGDYDTRVDVYDSSEIGVLQDGFNTMVDGLAERDRLRDLFARHVGTEVAARALRTDIGMHGSQAEVGVLFVDIEGSTRFAESTDPETVAASLNRFFTIVAEVVARHHGFINKFEGDAALAVFGAPNAVADPAAAALAAARELGAELEEIHPLRVGIGVSSGRVFAGNIGAETRYEYTVIGDPVNECARLADVAKQSRSNVLASGAAVDSLVSAGVDDDGECMLTAEHDEYYEWTAIGQVTLRGRATPTDVHAPVDLVADSDLRFTDLVDGLIRRPLSILRGKRA</sequence>
<comment type="caution">
    <text evidence="10">The sequence shown here is derived from an EMBL/GenBank/DDBJ whole genome shotgun (WGS) entry which is preliminary data.</text>
</comment>
<dbReference type="PANTHER" id="PTHR43081">
    <property type="entry name" value="ADENYLATE CYCLASE, TERMINAL-DIFFERENTIATION SPECIFIC-RELATED"/>
    <property type="match status" value="1"/>
</dbReference>
<dbReference type="PROSITE" id="PS50885">
    <property type="entry name" value="HAMP"/>
    <property type="match status" value="1"/>
</dbReference>
<feature type="transmembrane region" description="Helical" evidence="7">
    <location>
        <begin position="60"/>
        <end position="79"/>
    </location>
</feature>
<evidence type="ECO:0000256" key="5">
    <source>
        <dbReference type="ARBA" id="ARBA00022989"/>
    </source>
</evidence>
<proteinExistence type="inferred from homology"/>
<feature type="domain" description="HAMP" evidence="9">
    <location>
        <begin position="243"/>
        <end position="295"/>
    </location>
</feature>
<keyword evidence="5 7" id="KW-1133">Transmembrane helix</keyword>
<protein>
    <submittedName>
        <fullName evidence="10">Adenylate cyclase, class 3</fullName>
    </submittedName>
</protein>
<feature type="domain" description="Guanylate cyclase" evidence="8">
    <location>
        <begin position="327"/>
        <end position="450"/>
    </location>
</feature>
<feature type="transmembrane region" description="Helical" evidence="7">
    <location>
        <begin position="12"/>
        <end position="40"/>
    </location>
</feature>
<dbReference type="InterPro" id="IPR001054">
    <property type="entry name" value="A/G_cyclase"/>
</dbReference>
<evidence type="ECO:0000256" key="7">
    <source>
        <dbReference type="SAM" id="Phobius"/>
    </source>
</evidence>
<dbReference type="SMART" id="SM00044">
    <property type="entry name" value="CYCc"/>
    <property type="match status" value="1"/>
</dbReference>
<feature type="transmembrane region" description="Helical" evidence="7">
    <location>
        <begin position="186"/>
        <end position="209"/>
    </location>
</feature>
<keyword evidence="6 7" id="KW-0472">Membrane</keyword>
<dbReference type="SUPFAM" id="SSF158472">
    <property type="entry name" value="HAMP domain-like"/>
    <property type="match status" value="1"/>
</dbReference>
<keyword evidence="3" id="KW-1003">Cell membrane</keyword>
<dbReference type="EMBL" id="JAMTCG010000003">
    <property type="protein sequence ID" value="MCP2160938.1"/>
    <property type="molecule type" value="Genomic_DNA"/>
</dbReference>
<dbReference type="Pfam" id="PF00672">
    <property type="entry name" value="HAMP"/>
    <property type="match status" value="1"/>
</dbReference>
<evidence type="ECO:0000256" key="4">
    <source>
        <dbReference type="ARBA" id="ARBA00022692"/>
    </source>
</evidence>
<evidence type="ECO:0000256" key="1">
    <source>
        <dbReference type="ARBA" id="ARBA00004651"/>
    </source>
</evidence>
<dbReference type="Gene3D" id="6.10.340.10">
    <property type="match status" value="1"/>
</dbReference>
<dbReference type="CDD" id="cd06225">
    <property type="entry name" value="HAMP"/>
    <property type="match status" value="1"/>
</dbReference>
<reference evidence="10 11" key="1">
    <citation type="submission" date="2022-06" db="EMBL/GenBank/DDBJ databases">
        <title>Genomic Encyclopedia of Archaeal and Bacterial Type Strains, Phase II (KMG-II): from individual species to whole genera.</title>
        <authorList>
            <person name="Goeker M."/>
        </authorList>
    </citation>
    <scope>NUCLEOTIDE SEQUENCE [LARGE SCALE GENOMIC DNA]</scope>
    <source>
        <strain evidence="10 11">DSM 45037</strain>
    </source>
</reference>
<dbReference type="InterPro" id="IPR003660">
    <property type="entry name" value="HAMP_dom"/>
</dbReference>
<dbReference type="Gene3D" id="3.30.70.1230">
    <property type="entry name" value="Nucleotide cyclase"/>
    <property type="match status" value="1"/>
</dbReference>
<evidence type="ECO:0000256" key="6">
    <source>
        <dbReference type="ARBA" id="ARBA00023136"/>
    </source>
</evidence>
<dbReference type="SUPFAM" id="SSF55073">
    <property type="entry name" value="Nucleotide cyclase"/>
    <property type="match status" value="1"/>
</dbReference>
<comment type="subcellular location">
    <subcellularLocation>
        <location evidence="1">Cell membrane</location>
        <topology evidence="1">Multi-pass membrane protein</topology>
    </subcellularLocation>
</comment>
<evidence type="ECO:0000256" key="3">
    <source>
        <dbReference type="ARBA" id="ARBA00022475"/>
    </source>
</evidence>
<dbReference type="RefSeq" id="WP_253654491.1">
    <property type="nucleotide sequence ID" value="NZ_BAAAOE010000003.1"/>
</dbReference>
<accession>A0ABT1H2X9</accession>
<dbReference type="CDD" id="cd07302">
    <property type="entry name" value="CHD"/>
    <property type="match status" value="1"/>
</dbReference>
<feature type="transmembrane region" description="Helical" evidence="7">
    <location>
        <begin position="221"/>
        <end position="241"/>
    </location>
</feature>
<evidence type="ECO:0000256" key="2">
    <source>
        <dbReference type="ARBA" id="ARBA00005381"/>
    </source>
</evidence>
<keyword evidence="11" id="KW-1185">Reference proteome</keyword>
<organism evidence="10 11">
    <name type="scientific">Williamsia serinedens</name>
    <dbReference type="NCBI Taxonomy" id="391736"/>
    <lineage>
        <taxon>Bacteria</taxon>
        <taxon>Bacillati</taxon>
        <taxon>Actinomycetota</taxon>
        <taxon>Actinomycetes</taxon>
        <taxon>Mycobacteriales</taxon>
        <taxon>Nocardiaceae</taxon>
        <taxon>Williamsia</taxon>
    </lineage>
</organism>
<name>A0ABT1H2X9_9NOCA</name>
<feature type="transmembrane region" description="Helical" evidence="7">
    <location>
        <begin position="103"/>
        <end position="123"/>
    </location>
</feature>